<dbReference type="WBParaSite" id="nRc.2.0.1.t36629-RA">
    <property type="protein sequence ID" value="nRc.2.0.1.t36629-RA"/>
    <property type="gene ID" value="nRc.2.0.1.g36629"/>
</dbReference>
<keyword evidence="1" id="KW-1185">Reference proteome</keyword>
<organism evidence="1 2">
    <name type="scientific">Romanomermis culicivorax</name>
    <name type="common">Nematode worm</name>
    <dbReference type="NCBI Taxonomy" id="13658"/>
    <lineage>
        <taxon>Eukaryota</taxon>
        <taxon>Metazoa</taxon>
        <taxon>Ecdysozoa</taxon>
        <taxon>Nematoda</taxon>
        <taxon>Enoplea</taxon>
        <taxon>Dorylaimia</taxon>
        <taxon>Mermithida</taxon>
        <taxon>Mermithoidea</taxon>
        <taxon>Mermithidae</taxon>
        <taxon>Romanomermis</taxon>
    </lineage>
</organism>
<protein>
    <submittedName>
        <fullName evidence="2">Uncharacterized protein</fullName>
    </submittedName>
</protein>
<evidence type="ECO:0000313" key="1">
    <source>
        <dbReference type="Proteomes" id="UP000887565"/>
    </source>
</evidence>
<dbReference type="AlphaFoldDB" id="A0A915KF96"/>
<dbReference type="Proteomes" id="UP000887565">
    <property type="component" value="Unplaced"/>
</dbReference>
<evidence type="ECO:0000313" key="2">
    <source>
        <dbReference type="WBParaSite" id="nRc.2.0.1.t36629-RA"/>
    </source>
</evidence>
<accession>A0A915KF96</accession>
<name>A0A915KF96_ROMCU</name>
<sequence>MKLAEGVKSFFSRTSTAGARSGKRVNENMFLIRALIGKLVYSSRYLQAGNFILYTVENFTAAL</sequence>
<reference evidence="2" key="1">
    <citation type="submission" date="2022-11" db="UniProtKB">
        <authorList>
            <consortium name="WormBaseParasite"/>
        </authorList>
    </citation>
    <scope>IDENTIFICATION</scope>
</reference>
<proteinExistence type="predicted"/>